<evidence type="ECO:0000313" key="10">
    <source>
        <dbReference type="Proteomes" id="UP000325529"/>
    </source>
</evidence>
<proteinExistence type="inferred from homology"/>
<evidence type="ECO:0000256" key="4">
    <source>
        <dbReference type="ARBA" id="ARBA00022679"/>
    </source>
</evidence>
<dbReference type="InterPro" id="IPR001173">
    <property type="entry name" value="Glyco_trans_2-like"/>
</dbReference>
<dbReference type="GO" id="GO:0019350">
    <property type="term" value="P:teichoic acid biosynthetic process"/>
    <property type="evidence" value="ECO:0007669"/>
    <property type="project" value="UniProtKB-KW"/>
</dbReference>
<dbReference type="InterPro" id="IPR051612">
    <property type="entry name" value="Teichoic_Acid_Biosynth"/>
</dbReference>
<dbReference type="KEGG" id="ska:CP970_26675"/>
<keyword evidence="3" id="KW-1003">Cell membrane</keyword>
<evidence type="ECO:0000259" key="8">
    <source>
        <dbReference type="Pfam" id="PF00535"/>
    </source>
</evidence>
<evidence type="ECO:0000256" key="1">
    <source>
        <dbReference type="ARBA" id="ARBA00004202"/>
    </source>
</evidence>
<dbReference type="GO" id="GO:0005886">
    <property type="term" value="C:plasma membrane"/>
    <property type="evidence" value="ECO:0007669"/>
    <property type="project" value="UniProtKB-SubCell"/>
</dbReference>
<dbReference type="Pfam" id="PF04464">
    <property type="entry name" value="Glyphos_transf"/>
    <property type="match status" value="1"/>
</dbReference>
<dbReference type="SUPFAM" id="SSF53756">
    <property type="entry name" value="UDP-Glycosyltransferase/glycogen phosphorylase"/>
    <property type="match status" value="1"/>
</dbReference>
<comment type="similarity">
    <text evidence="2">Belongs to the CDP-glycerol glycerophosphotransferase family.</text>
</comment>
<dbReference type="InterPro" id="IPR007554">
    <property type="entry name" value="Glycerophosphate_synth"/>
</dbReference>
<protein>
    <submittedName>
        <fullName evidence="9">CDP-glycerol:glycerophosphate glycerophosphotransferase</fullName>
    </submittedName>
</protein>
<evidence type="ECO:0000256" key="5">
    <source>
        <dbReference type="ARBA" id="ARBA00022944"/>
    </source>
</evidence>
<dbReference type="RefSeq" id="WP_055551749.1">
    <property type="nucleotide sequence ID" value="NZ_CP023699.1"/>
</dbReference>
<keyword evidence="10" id="KW-1185">Reference proteome</keyword>
<dbReference type="InterPro" id="IPR029044">
    <property type="entry name" value="Nucleotide-diphossugar_trans"/>
</dbReference>
<accession>A0A5J6GG69</accession>
<feature type="domain" description="Glycosyltransferase 2-like" evidence="8">
    <location>
        <begin position="5"/>
        <end position="170"/>
    </location>
</feature>
<evidence type="ECO:0000256" key="2">
    <source>
        <dbReference type="ARBA" id="ARBA00010488"/>
    </source>
</evidence>
<dbReference type="OrthoDB" id="3183633at2"/>
<dbReference type="InterPro" id="IPR043148">
    <property type="entry name" value="TagF_C"/>
</dbReference>
<dbReference type="PANTHER" id="PTHR37316">
    <property type="entry name" value="TEICHOIC ACID GLYCEROL-PHOSPHATE PRIMASE"/>
    <property type="match status" value="1"/>
</dbReference>
<evidence type="ECO:0000256" key="3">
    <source>
        <dbReference type="ARBA" id="ARBA00022475"/>
    </source>
</evidence>
<dbReference type="EMBL" id="CP023699">
    <property type="protein sequence ID" value="QEU94007.1"/>
    <property type="molecule type" value="Genomic_DNA"/>
</dbReference>
<keyword evidence="4 9" id="KW-0808">Transferase</keyword>
<dbReference type="Gene3D" id="3.40.50.12580">
    <property type="match status" value="1"/>
</dbReference>
<dbReference type="InterPro" id="IPR043149">
    <property type="entry name" value="TagF_N"/>
</dbReference>
<dbReference type="Proteomes" id="UP000325529">
    <property type="component" value="Chromosome"/>
</dbReference>
<dbReference type="GO" id="GO:0047355">
    <property type="term" value="F:CDP-glycerol glycerophosphotransferase activity"/>
    <property type="evidence" value="ECO:0007669"/>
    <property type="project" value="InterPro"/>
</dbReference>
<evidence type="ECO:0000256" key="7">
    <source>
        <dbReference type="SAM" id="MobiDB-lite"/>
    </source>
</evidence>
<evidence type="ECO:0000313" key="9">
    <source>
        <dbReference type="EMBL" id="QEU94007.1"/>
    </source>
</evidence>
<dbReference type="FunFam" id="3.90.550.10:FF:000196">
    <property type="entry name" value="Glycosyl transferase"/>
    <property type="match status" value="1"/>
</dbReference>
<feature type="region of interest" description="Disordered" evidence="7">
    <location>
        <begin position="727"/>
        <end position="758"/>
    </location>
</feature>
<name>A0A5J6GG69_STRKN</name>
<organism evidence="9 10">
    <name type="scientific">Streptomyces kanamyceticus</name>
    <dbReference type="NCBI Taxonomy" id="1967"/>
    <lineage>
        <taxon>Bacteria</taxon>
        <taxon>Bacillati</taxon>
        <taxon>Actinomycetota</taxon>
        <taxon>Actinomycetes</taxon>
        <taxon>Kitasatosporales</taxon>
        <taxon>Streptomycetaceae</taxon>
        <taxon>Streptomyces</taxon>
    </lineage>
</organism>
<reference evidence="9 10" key="1">
    <citation type="submission" date="2017-09" db="EMBL/GenBank/DDBJ databases">
        <authorList>
            <person name="Lee N."/>
            <person name="Cho B.-K."/>
        </authorList>
    </citation>
    <scope>NUCLEOTIDE SEQUENCE [LARGE SCALE GENOMIC DNA]</scope>
    <source>
        <strain evidence="9 10">ATCC 12853</strain>
    </source>
</reference>
<dbReference type="CDD" id="cd00761">
    <property type="entry name" value="Glyco_tranf_GTA_type"/>
    <property type="match status" value="1"/>
</dbReference>
<sequence length="758" mass="85628">MPRISIVVPVYKVQGYLRECLDSVLTQSYGDFELIAVDDLSPDGSGAILDEYAERDLRVIAVHQEQNGGIGNARNTGVARAKGEYLLFLDSDDTLVPGALEAIVERIDATDRPDMVLYDYARTFWWNGERRNRDADLFAEPGPDVFTIAERPELLDLFTVVWNKAYRREFYLEGGFSFPEGFYEDAVVVYESLFTAASISLLDRVCVHYRQRRQGNALRTPSREHFAAFATYERLFRFIEERPELHQWRAFMFEHMIDHYLFILSRPDRVPPNARAEFFGKAAAHYRRYLPAGFEVPEGIQGAKFHAVGRGSYRAFQGLKLVNSGFVKGRAKARKTKNKVGKRAYATYYQLQRQRPIDENLAVYAAYWYRLPSCNPLAVYEKAKELAPNVHGVWVVKKSLEDQVPEGIDYVVANTPRYWEVMARAKYFVNNVNFPDRVIKRPGQVYLQTHHGTPLKRMGIDQQRYPAAAKGMSFRKLLERADRWDFSVSSNQHTTEEWERVYPCAFESVNSGYPRNDVYYRAGAEDVAAIREKLGIAPGKTAVLYAPTVRDYQAGFIPRLDLAKVAQELGPDVVLLVRTHYFYGADPQLARLADEGALIDVSAYPVVEELNLAADALITDYSSIMFDYANLDRPIITYADDWDVYVKSRGVTFDLLSGKPGETPGVIATNDDELIEVFRSGSWRGAEATELRAAFRERFCQWDDGNAAERVVRRVLLGKEMAPASVAGRVPAPAPGEPAADGLRLVPGDDGPGKLLAG</sequence>
<dbReference type="Gene3D" id="3.40.50.11820">
    <property type="match status" value="1"/>
</dbReference>
<dbReference type="Gene3D" id="3.90.550.10">
    <property type="entry name" value="Spore Coat Polysaccharide Biosynthesis Protein SpsA, Chain A"/>
    <property type="match status" value="1"/>
</dbReference>
<keyword evidence="5" id="KW-0777">Teichoic acid biosynthesis</keyword>
<comment type="subcellular location">
    <subcellularLocation>
        <location evidence="1">Cell membrane</location>
        <topology evidence="1">Peripheral membrane protein</topology>
    </subcellularLocation>
</comment>
<dbReference type="Pfam" id="PF00535">
    <property type="entry name" value="Glycos_transf_2"/>
    <property type="match status" value="1"/>
</dbReference>
<gene>
    <name evidence="9" type="ORF">CP970_26675</name>
</gene>
<dbReference type="PANTHER" id="PTHR37316:SF3">
    <property type="entry name" value="TEICHOIC ACID GLYCEROL-PHOSPHATE TRANSFERASE"/>
    <property type="match status" value="1"/>
</dbReference>
<evidence type="ECO:0000256" key="6">
    <source>
        <dbReference type="ARBA" id="ARBA00023136"/>
    </source>
</evidence>
<dbReference type="AlphaFoldDB" id="A0A5J6GG69"/>
<dbReference type="SUPFAM" id="SSF53448">
    <property type="entry name" value="Nucleotide-diphospho-sugar transferases"/>
    <property type="match status" value="1"/>
</dbReference>
<keyword evidence="6" id="KW-0472">Membrane</keyword>